<sequence>MSHFASAQNIGVVIFSSLVFAAAVEVTHLDQRVALNALRMVGSSNDRLMFGFMFITMLLSMWIPNTAATSIVCPIVMTVVDHMRETAASARKGRTHVSGFVRSEQGLDEDTTKRVRKLMLLAVAYSSNIGGTGSLIGTPPNMVLSTLMEKHFPTAREPTFVSWMVYNVPIMFGLLIVAWLYMRFLLQEALGSAATVSEENAERIMREIVKRCDELGHITFSESVVTFLMTLMVLLMFSQKPHFMPGWSDIFPYSSMIRSSVPMVVMLMLLFIIPRETNMIGQAEQAIITWEDVCNHVNWGIVLLICGGMTIADASKKSGLTDMMVVGMEALDAVPDTVVVMLLCITSSVMTEFTSNAAISKFMLPVVLETAMHRRVHPLYFGIPTTIGCSFAFMLPASTPPNAIVYHLGRMTPGDMIGPGFLMNLICVMFEIAAIHTIGSLVFDVYQFPEWASSDMARGF</sequence>
<feature type="transmembrane region" description="Helical" evidence="6">
    <location>
        <begin position="49"/>
        <end position="76"/>
    </location>
</feature>
<comment type="subcellular location">
    <subcellularLocation>
        <location evidence="1">Membrane</location>
        <topology evidence="1">Multi-pass membrane protein</topology>
    </subcellularLocation>
</comment>
<evidence type="ECO:0000256" key="3">
    <source>
        <dbReference type="ARBA" id="ARBA00022692"/>
    </source>
</evidence>
<evidence type="ECO:0000256" key="6">
    <source>
        <dbReference type="SAM" id="Phobius"/>
    </source>
</evidence>
<dbReference type="InterPro" id="IPR001898">
    <property type="entry name" value="SLC13A/DASS"/>
</dbReference>
<evidence type="ECO:0008006" key="9">
    <source>
        <dbReference type="Google" id="ProtNLM"/>
    </source>
</evidence>
<keyword evidence="5 6" id="KW-0472">Membrane</keyword>
<comment type="similarity">
    <text evidence="2">Belongs to the SLC13A/DASS transporter (TC 2.A.47) family. NADC subfamily.</text>
</comment>
<protein>
    <recommendedName>
        <fullName evidence="9">Na+/dicarboxylate na+/tricarboxylate and phosphate transporter</fullName>
    </recommendedName>
</protein>
<feature type="transmembrane region" description="Helical" evidence="6">
    <location>
        <begin position="118"/>
        <end position="140"/>
    </location>
</feature>
<dbReference type="GO" id="GO:0015137">
    <property type="term" value="F:citrate transmembrane transporter activity"/>
    <property type="evidence" value="ECO:0007669"/>
    <property type="project" value="TreeGrafter"/>
</dbReference>
<dbReference type="GO" id="GO:0015141">
    <property type="term" value="F:succinate transmembrane transporter activity"/>
    <property type="evidence" value="ECO:0007669"/>
    <property type="project" value="TreeGrafter"/>
</dbReference>
<evidence type="ECO:0000313" key="7">
    <source>
        <dbReference type="EMBL" id="KAK8785593.1"/>
    </source>
</evidence>
<gene>
    <name evidence="7" type="ORF">V5799_008043</name>
</gene>
<feature type="transmembrane region" description="Helical" evidence="6">
    <location>
        <begin position="293"/>
        <end position="312"/>
    </location>
</feature>
<organism evidence="7 8">
    <name type="scientific">Amblyomma americanum</name>
    <name type="common">Lone star tick</name>
    <dbReference type="NCBI Taxonomy" id="6943"/>
    <lineage>
        <taxon>Eukaryota</taxon>
        <taxon>Metazoa</taxon>
        <taxon>Ecdysozoa</taxon>
        <taxon>Arthropoda</taxon>
        <taxon>Chelicerata</taxon>
        <taxon>Arachnida</taxon>
        <taxon>Acari</taxon>
        <taxon>Parasitiformes</taxon>
        <taxon>Ixodida</taxon>
        <taxon>Ixodoidea</taxon>
        <taxon>Ixodidae</taxon>
        <taxon>Amblyomminae</taxon>
        <taxon>Amblyomma</taxon>
    </lineage>
</organism>
<name>A0AAQ4FFL5_AMBAM</name>
<comment type="caution">
    <text evidence="7">The sequence shown here is derived from an EMBL/GenBank/DDBJ whole genome shotgun (WGS) entry which is preliminary data.</text>
</comment>
<accession>A0AAQ4FFL5</accession>
<proteinExistence type="inferred from homology"/>
<feature type="transmembrane region" description="Helical" evidence="6">
    <location>
        <begin position="250"/>
        <end position="273"/>
    </location>
</feature>
<keyword evidence="8" id="KW-1185">Reference proteome</keyword>
<evidence type="ECO:0000313" key="8">
    <source>
        <dbReference type="Proteomes" id="UP001321473"/>
    </source>
</evidence>
<evidence type="ECO:0000256" key="1">
    <source>
        <dbReference type="ARBA" id="ARBA00004141"/>
    </source>
</evidence>
<feature type="transmembrane region" description="Helical" evidence="6">
    <location>
        <begin position="338"/>
        <end position="359"/>
    </location>
</feature>
<dbReference type="Pfam" id="PF00939">
    <property type="entry name" value="Na_sulph_symp"/>
    <property type="match status" value="1"/>
</dbReference>
<dbReference type="EMBL" id="JARKHS020003385">
    <property type="protein sequence ID" value="KAK8785593.1"/>
    <property type="molecule type" value="Genomic_DNA"/>
</dbReference>
<evidence type="ECO:0000256" key="2">
    <source>
        <dbReference type="ARBA" id="ARBA00006772"/>
    </source>
</evidence>
<dbReference type="AlphaFoldDB" id="A0AAQ4FFL5"/>
<feature type="transmembrane region" description="Helical" evidence="6">
    <location>
        <begin position="215"/>
        <end position="238"/>
    </location>
</feature>
<feature type="transmembrane region" description="Helical" evidence="6">
    <location>
        <begin position="12"/>
        <end position="29"/>
    </location>
</feature>
<dbReference type="PANTHER" id="PTHR10283:SF82">
    <property type="entry name" value="SOLUTE CARRIER FAMILY 13 MEMBER 2"/>
    <property type="match status" value="1"/>
</dbReference>
<feature type="transmembrane region" description="Helical" evidence="6">
    <location>
        <begin position="417"/>
        <end position="443"/>
    </location>
</feature>
<reference evidence="7 8" key="1">
    <citation type="journal article" date="2023" name="Arcadia Sci">
        <title>De novo assembly of a long-read Amblyomma americanum tick genome.</title>
        <authorList>
            <person name="Chou S."/>
            <person name="Poskanzer K.E."/>
            <person name="Rollins M."/>
            <person name="Thuy-Boun P.S."/>
        </authorList>
    </citation>
    <scope>NUCLEOTIDE SEQUENCE [LARGE SCALE GENOMIC DNA]</scope>
    <source>
        <strain evidence="7">F_SG_1</strain>
        <tissue evidence="7">Salivary glands</tissue>
    </source>
</reference>
<dbReference type="PANTHER" id="PTHR10283">
    <property type="entry name" value="SOLUTE CARRIER FAMILY 13 MEMBER"/>
    <property type="match status" value="1"/>
</dbReference>
<keyword evidence="3 6" id="KW-0812">Transmembrane</keyword>
<keyword evidence="4 6" id="KW-1133">Transmembrane helix</keyword>
<evidence type="ECO:0000256" key="5">
    <source>
        <dbReference type="ARBA" id="ARBA00023136"/>
    </source>
</evidence>
<dbReference type="GO" id="GO:0005886">
    <property type="term" value="C:plasma membrane"/>
    <property type="evidence" value="ECO:0007669"/>
    <property type="project" value="TreeGrafter"/>
</dbReference>
<feature type="transmembrane region" description="Helical" evidence="6">
    <location>
        <begin position="379"/>
        <end position="397"/>
    </location>
</feature>
<dbReference type="Proteomes" id="UP001321473">
    <property type="component" value="Unassembled WGS sequence"/>
</dbReference>
<feature type="transmembrane region" description="Helical" evidence="6">
    <location>
        <begin position="160"/>
        <end position="182"/>
    </location>
</feature>
<evidence type="ECO:0000256" key="4">
    <source>
        <dbReference type="ARBA" id="ARBA00022989"/>
    </source>
</evidence>